<comment type="caution">
    <text evidence="10">The sequence shown here is derived from an EMBL/GenBank/DDBJ whole genome shotgun (WGS) entry which is preliminary data.</text>
</comment>
<dbReference type="Pfam" id="PF14322">
    <property type="entry name" value="SusD-like_3"/>
    <property type="match status" value="1"/>
</dbReference>
<evidence type="ECO:0000256" key="1">
    <source>
        <dbReference type="ARBA" id="ARBA00004442"/>
    </source>
</evidence>
<keyword evidence="4" id="KW-0472">Membrane</keyword>
<dbReference type="InterPro" id="IPR012944">
    <property type="entry name" value="SusD_RagB_dom"/>
</dbReference>
<accession>A0A512AXJ1</accession>
<evidence type="ECO:0000256" key="7">
    <source>
        <dbReference type="SAM" id="MobiDB-lite"/>
    </source>
</evidence>
<dbReference type="InterPro" id="IPR011990">
    <property type="entry name" value="TPR-like_helical_dom_sf"/>
</dbReference>
<reference evidence="10 11" key="1">
    <citation type="submission" date="2019-07" db="EMBL/GenBank/DDBJ databases">
        <title>Whole genome shotgun sequence of Adhaeribacter aerolatus NBRC 106133.</title>
        <authorList>
            <person name="Hosoyama A."/>
            <person name="Uohara A."/>
            <person name="Ohji S."/>
            <person name="Ichikawa N."/>
        </authorList>
    </citation>
    <scope>NUCLEOTIDE SEQUENCE [LARGE SCALE GENOMIC DNA]</scope>
    <source>
        <strain evidence="10 11">NBRC 106133</strain>
    </source>
</reference>
<dbReference type="RefSeq" id="WP_146897684.1">
    <property type="nucleotide sequence ID" value="NZ_BJYS01000014.1"/>
</dbReference>
<dbReference type="EMBL" id="BJYS01000014">
    <property type="protein sequence ID" value="GEO04423.1"/>
    <property type="molecule type" value="Genomic_DNA"/>
</dbReference>
<evidence type="ECO:0000256" key="6">
    <source>
        <dbReference type="SAM" id="Coils"/>
    </source>
</evidence>
<dbReference type="AlphaFoldDB" id="A0A512AXJ1"/>
<comment type="similarity">
    <text evidence="2">Belongs to the SusD family.</text>
</comment>
<evidence type="ECO:0000256" key="5">
    <source>
        <dbReference type="ARBA" id="ARBA00023237"/>
    </source>
</evidence>
<evidence type="ECO:0000259" key="9">
    <source>
        <dbReference type="Pfam" id="PF14322"/>
    </source>
</evidence>
<sequence length="582" mass="66055">MKLYKILVLAGTLGMFTGCEDVLDKRDLSGLNEEVWNDSTLARVYVDYVYDQNLPGWGGNSNLSDESYGESVYFQGTVQVNTVSDFGTSINVNNNYGKIRSINQGIQELEKGTIPPYMRNRLKGQLYFFRAWRYFDLVRLYGGVPLVLEPQNAVGESKESTFMARNKTSETFAQIASDLNLAIENLPGKWMGADWGRVTSGAAAALQGRASLYWASPQFNPGDLAERWQKAYDANKKAKEILMANGHKLHASFEDMWFQEVNNPEAVFITGYNNSTNDQQKKNNTYDNSTRPKYLGTGGGSNQPTKEMVDAFPMKDGKKIDDPSSKYTYNPKLFYKNRDPRFDKTIAYNGATWSINGNNSYKLWTYLVNNKTVEPTATNTGFYTRKAIDKNVAAGNVQYVGTDWMEIRFAEVLLNLAESATGLNKLEEAYAELKEIRKRAGIEAGADGLFGLKPTMTREEMFQAILDERQVEFAFEGKRYWDLRRHLLFEEVLNGKRRTGINISLNTTAIPAAEFEKNRDNISLDEAYSKYFTIGTKVMDTRYEINWKPEYYFFALPQQAISNNPNLEQTKGWNGGTFDPLQ</sequence>
<keyword evidence="5" id="KW-0998">Cell outer membrane</keyword>
<dbReference type="Proteomes" id="UP000321532">
    <property type="component" value="Unassembled WGS sequence"/>
</dbReference>
<dbReference type="InterPro" id="IPR033985">
    <property type="entry name" value="SusD-like_N"/>
</dbReference>
<dbReference type="Gene3D" id="1.25.40.390">
    <property type="match status" value="1"/>
</dbReference>
<feature type="region of interest" description="Disordered" evidence="7">
    <location>
        <begin position="272"/>
        <end position="308"/>
    </location>
</feature>
<keyword evidence="3" id="KW-0732">Signal</keyword>
<evidence type="ECO:0000256" key="2">
    <source>
        <dbReference type="ARBA" id="ARBA00006275"/>
    </source>
</evidence>
<comment type="subcellular location">
    <subcellularLocation>
        <location evidence="1">Cell outer membrane</location>
    </subcellularLocation>
</comment>
<evidence type="ECO:0000256" key="3">
    <source>
        <dbReference type="ARBA" id="ARBA00022729"/>
    </source>
</evidence>
<gene>
    <name evidence="10" type="ORF">AAE02nite_20870</name>
</gene>
<name>A0A512AXJ1_9BACT</name>
<feature type="coiled-coil region" evidence="6">
    <location>
        <begin position="416"/>
        <end position="443"/>
    </location>
</feature>
<keyword evidence="11" id="KW-1185">Reference proteome</keyword>
<dbReference type="Pfam" id="PF07980">
    <property type="entry name" value="SusD_RagB"/>
    <property type="match status" value="1"/>
</dbReference>
<evidence type="ECO:0000259" key="8">
    <source>
        <dbReference type="Pfam" id="PF07980"/>
    </source>
</evidence>
<dbReference type="SUPFAM" id="SSF48452">
    <property type="entry name" value="TPR-like"/>
    <property type="match status" value="1"/>
</dbReference>
<keyword evidence="6" id="KW-0175">Coiled coil</keyword>
<feature type="domain" description="RagB/SusD" evidence="8">
    <location>
        <begin position="264"/>
        <end position="573"/>
    </location>
</feature>
<evidence type="ECO:0000313" key="11">
    <source>
        <dbReference type="Proteomes" id="UP000321532"/>
    </source>
</evidence>
<dbReference type="OrthoDB" id="5694214at2"/>
<feature type="domain" description="SusD-like N-terminal" evidence="9">
    <location>
        <begin position="61"/>
        <end position="209"/>
    </location>
</feature>
<evidence type="ECO:0000313" key="10">
    <source>
        <dbReference type="EMBL" id="GEO04423.1"/>
    </source>
</evidence>
<organism evidence="10 11">
    <name type="scientific">Adhaeribacter aerolatus</name>
    <dbReference type="NCBI Taxonomy" id="670289"/>
    <lineage>
        <taxon>Bacteria</taxon>
        <taxon>Pseudomonadati</taxon>
        <taxon>Bacteroidota</taxon>
        <taxon>Cytophagia</taxon>
        <taxon>Cytophagales</taxon>
        <taxon>Hymenobacteraceae</taxon>
        <taxon>Adhaeribacter</taxon>
    </lineage>
</organism>
<dbReference type="PROSITE" id="PS51257">
    <property type="entry name" value="PROKAR_LIPOPROTEIN"/>
    <property type="match status" value="1"/>
</dbReference>
<dbReference type="GO" id="GO:0009279">
    <property type="term" value="C:cell outer membrane"/>
    <property type="evidence" value="ECO:0007669"/>
    <property type="project" value="UniProtKB-SubCell"/>
</dbReference>
<evidence type="ECO:0000256" key="4">
    <source>
        <dbReference type="ARBA" id="ARBA00023136"/>
    </source>
</evidence>
<feature type="compositionally biased region" description="Polar residues" evidence="7">
    <location>
        <begin position="272"/>
        <end position="291"/>
    </location>
</feature>
<protein>
    <submittedName>
        <fullName evidence="10">Membrane protein</fullName>
    </submittedName>
</protein>
<proteinExistence type="inferred from homology"/>